<name>A0A550J7X6_9BACT</name>
<dbReference type="AlphaFoldDB" id="A0A550J7X6"/>
<evidence type="ECO:0000313" key="2">
    <source>
        <dbReference type="Proteomes" id="UP000317155"/>
    </source>
</evidence>
<organism evidence="1 2">
    <name type="scientific">Trichloromonas acetexigens</name>
    <dbReference type="NCBI Taxonomy" id="38815"/>
    <lineage>
        <taxon>Bacteria</taxon>
        <taxon>Pseudomonadati</taxon>
        <taxon>Thermodesulfobacteriota</taxon>
        <taxon>Desulfuromonadia</taxon>
        <taxon>Desulfuromonadales</taxon>
        <taxon>Trichloromonadaceae</taxon>
        <taxon>Trichloromonas</taxon>
    </lineage>
</organism>
<proteinExistence type="predicted"/>
<reference evidence="1 2" key="1">
    <citation type="submission" date="2019-07" db="EMBL/GenBank/DDBJ databases">
        <title>Insights of Desulfuromonas acetexigens electromicrobiology.</title>
        <authorList>
            <person name="Katuri K."/>
            <person name="Sapireddy V."/>
            <person name="Shaw D.R."/>
            <person name="Saikaly P."/>
        </authorList>
    </citation>
    <scope>NUCLEOTIDE SEQUENCE [LARGE SCALE GENOMIC DNA]</scope>
    <source>
        <strain evidence="1 2">2873</strain>
    </source>
</reference>
<dbReference type="InterPro" id="IPR035093">
    <property type="entry name" value="RelE/ParE_toxin_dom_sf"/>
</dbReference>
<dbReference type="InterPro" id="IPR007711">
    <property type="entry name" value="HigB-1"/>
</dbReference>
<dbReference type="EMBL" id="VJVV01000011">
    <property type="protein sequence ID" value="TRO79321.1"/>
    <property type="molecule type" value="Genomic_DNA"/>
</dbReference>
<dbReference type="Proteomes" id="UP000317155">
    <property type="component" value="Unassembled WGS sequence"/>
</dbReference>
<dbReference type="Gene3D" id="3.30.2310.20">
    <property type="entry name" value="RelE-like"/>
    <property type="match status" value="1"/>
</dbReference>
<protein>
    <submittedName>
        <fullName evidence="1">Peptidase</fullName>
    </submittedName>
</protein>
<accession>A0A550J7X6</accession>
<dbReference type="PANTHER" id="PTHR40266:SF2">
    <property type="entry name" value="TOXIN HIGB-1"/>
    <property type="match status" value="1"/>
</dbReference>
<dbReference type="SUPFAM" id="SSF143011">
    <property type="entry name" value="RelE-like"/>
    <property type="match status" value="1"/>
</dbReference>
<dbReference type="RefSeq" id="WP_092053814.1">
    <property type="nucleotide sequence ID" value="NZ_FOJJ01000003.1"/>
</dbReference>
<gene>
    <name evidence="1" type="ORF">FL622_13710</name>
</gene>
<sequence length="92" mass="10581">MIIGFRHKGLRQFYETGNKSGIQGQHANRLRLILARLDSSREPRDMDLPGLRLHPMSGDLVGFWSVSVSGNWRVIFCFDGQDVCNVDYLDYH</sequence>
<comment type="caution">
    <text evidence="1">The sequence shown here is derived from an EMBL/GenBank/DDBJ whole genome shotgun (WGS) entry which is preliminary data.</text>
</comment>
<dbReference type="OrthoDB" id="9801102at2"/>
<dbReference type="PANTHER" id="PTHR40266">
    <property type="entry name" value="TOXIN HIGB-1"/>
    <property type="match status" value="1"/>
</dbReference>
<evidence type="ECO:0000313" key="1">
    <source>
        <dbReference type="EMBL" id="TRO79321.1"/>
    </source>
</evidence>
<dbReference type="Pfam" id="PF05015">
    <property type="entry name" value="HigB-like_toxin"/>
    <property type="match status" value="1"/>
</dbReference>
<keyword evidence="2" id="KW-1185">Reference proteome</keyword>